<dbReference type="GO" id="GO:0003723">
    <property type="term" value="F:RNA binding"/>
    <property type="evidence" value="ECO:0007669"/>
    <property type="project" value="InterPro"/>
</dbReference>
<dbReference type="PANTHER" id="PTHR12686">
    <property type="entry name" value="3'-5' EXORIBONUCLEASE CSL4-RELATED"/>
    <property type="match status" value="1"/>
</dbReference>
<dbReference type="GO" id="GO:0000176">
    <property type="term" value="C:nuclear exosome (RNase complex)"/>
    <property type="evidence" value="ECO:0007669"/>
    <property type="project" value="TreeGrafter"/>
</dbReference>
<dbReference type="Gene3D" id="2.40.50.140">
    <property type="entry name" value="Nucleic acid-binding proteins"/>
    <property type="match status" value="1"/>
</dbReference>
<dbReference type="InterPro" id="IPR039771">
    <property type="entry name" value="Csl4"/>
</dbReference>
<sequence>MTAKDNSDNPSTNSVAIPGNKVASLTDYNPGPGTYISGNSIFASLSGFIRTEPPIVLSEADEVQLPHIHIEMHELEKKCIPQSGSLVNARVISINPRSCKVSIIAVDNTYLKHTFRGIVRKEDIRAFQKDQVEIDKCYRPGDIIRARVISLGEALHYVLTTAENELGVIFAKGGTGVPLMPYNWEEMQCPKTGNTEYRKVAKVKEIIK</sequence>
<accession>A0AAV7JIS7</accession>
<evidence type="ECO:0000256" key="2">
    <source>
        <dbReference type="ARBA" id="ARBA00022490"/>
    </source>
</evidence>
<evidence type="ECO:0008006" key="8">
    <source>
        <dbReference type="Google" id="ProtNLM"/>
    </source>
</evidence>
<reference evidence="6 7" key="1">
    <citation type="journal article" date="2023" name="BMC Biol.">
        <title>The compact genome of the sponge Oopsacas minuta (Hexactinellida) is lacking key metazoan core genes.</title>
        <authorList>
            <person name="Santini S."/>
            <person name="Schenkelaars Q."/>
            <person name="Jourda C."/>
            <person name="Duchesne M."/>
            <person name="Belahbib H."/>
            <person name="Rocher C."/>
            <person name="Selva M."/>
            <person name="Riesgo A."/>
            <person name="Vervoort M."/>
            <person name="Leys S.P."/>
            <person name="Kodjabachian L."/>
            <person name="Le Bivic A."/>
            <person name="Borchiellini C."/>
            <person name="Claverie J.M."/>
            <person name="Renard E."/>
        </authorList>
    </citation>
    <scope>NUCLEOTIDE SEQUENCE [LARGE SCALE GENOMIC DNA]</scope>
    <source>
        <strain evidence="6">SPO-2</strain>
    </source>
</reference>
<evidence type="ECO:0000313" key="7">
    <source>
        <dbReference type="Proteomes" id="UP001165289"/>
    </source>
</evidence>
<evidence type="ECO:0000256" key="3">
    <source>
        <dbReference type="ARBA" id="ARBA00022835"/>
    </source>
</evidence>
<dbReference type="InterPro" id="IPR025721">
    <property type="entry name" value="Exosome_cplx_N_dom"/>
</dbReference>
<feature type="domain" description="Exosome complex component N-terminal" evidence="5">
    <location>
        <begin position="15"/>
        <end position="50"/>
    </location>
</feature>
<dbReference type="Pfam" id="PF14382">
    <property type="entry name" value="ECR1_N"/>
    <property type="match status" value="1"/>
</dbReference>
<dbReference type="FunFam" id="2.40.50.140:FF:000198">
    <property type="entry name" value="Exosome complex component CSL4"/>
    <property type="match status" value="1"/>
</dbReference>
<keyword evidence="2" id="KW-0963">Cytoplasm</keyword>
<dbReference type="GO" id="GO:0006396">
    <property type="term" value="P:RNA processing"/>
    <property type="evidence" value="ECO:0007669"/>
    <property type="project" value="InterPro"/>
</dbReference>
<organism evidence="6 7">
    <name type="scientific">Oopsacas minuta</name>
    <dbReference type="NCBI Taxonomy" id="111878"/>
    <lineage>
        <taxon>Eukaryota</taxon>
        <taxon>Metazoa</taxon>
        <taxon>Porifera</taxon>
        <taxon>Hexactinellida</taxon>
        <taxon>Hexasterophora</taxon>
        <taxon>Lyssacinosida</taxon>
        <taxon>Leucopsacidae</taxon>
        <taxon>Oopsacas</taxon>
    </lineage>
</organism>
<dbReference type="SUPFAM" id="SSF110324">
    <property type="entry name" value="Ribosomal L27 protein-like"/>
    <property type="match status" value="1"/>
</dbReference>
<keyword evidence="7" id="KW-1185">Reference proteome</keyword>
<gene>
    <name evidence="6" type="ORF">LOD99_12164</name>
</gene>
<dbReference type="Proteomes" id="UP001165289">
    <property type="component" value="Unassembled WGS sequence"/>
</dbReference>
<dbReference type="PANTHER" id="PTHR12686:SF8">
    <property type="entry name" value="EXOSOME COMPLEX COMPONENT CSL4"/>
    <property type="match status" value="1"/>
</dbReference>
<evidence type="ECO:0000256" key="1">
    <source>
        <dbReference type="ARBA" id="ARBA00004604"/>
    </source>
</evidence>
<evidence type="ECO:0000313" key="6">
    <source>
        <dbReference type="EMBL" id="KAI6648355.1"/>
    </source>
</evidence>
<evidence type="ECO:0000259" key="5">
    <source>
        <dbReference type="Pfam" id="PF14382"/>
    </source>
</evidence>
<dbReference type="AlphaFoldDB" id="A0AAV7JIS7"/>
<comment type="subcellular location">
    <subcellularLocation>
        <location evidence="1">Nucleus</location>
        <location evidence="1">Nucleolus</location>
    </subcellularLocation>
</comment>
<feature type="domain" description="Exosome complex component CSL4 C-terminal" evidence="4">
    <location>
        <begin position="111"/>
        <end position="151"/>
    </location>
</feature>
<dbReference type="EMBL" id="JAKMXF010000332">
    <property type="protein sequence ID" value="KAI6648355.1"/>
    <property type="molecule type" value="Genomic_DNA"/>
</dbReference>
<dbReference type="Gene3D" id="2.40.50.100">
    <property type="match status" value="1"/>
</dbReference>
<keyword evidence="3" id="KW-0271">Exosome</keyword>
<dbReference type="GO" id="GO:0005737">
    <property type="term" value="C:cytoplasm"/>
    <property type="evidence" value="ECO:0007669"/>
    <property type="project" value="TreeGrafter"/>
</dbReference>
<protein>
    <recommendedName>
        <fullName evidence="8">Exosome complex component CSL4</fullName>
    </recommendedName>
</protein>
<comment type="caution">
    <text evidence="6">The sequence shown here is derived from an EMBL/GenBank/DDBJ whole genome shotgun (WGS) entry which is preliminary data.</text>
</comment>
<dbReference type="InterPro" id="IPR012340">
    <property type="entry name" value="NA-bd_OB-fold"/>
</dbReference>
<proteinExistence type="predicted"/>
<dbReference type="CDD" id="cd05791">
    <property type="entry name" value="S1_CSL4"/>
    <property type="match status" value="1"/>
</dbReference>
<dbReference type="InterPro" id="IPR019495">
    <property type="entry name" value="EXOSC1_C"/>
</dbReference>
<dbReference type="Pfam" id="PF10447">
    <property type="entry name" value="EXOSC1"/>
    <property type="match status" value="1"/>
</dbReference>
<dbReference type="GO" id="GO:0005730">
    <property type="term" value="C:nucleolus"/>
    <property type="evidence" value="ECO:0007669"/>
    <property type="project" value="UniProtKB-SubCell"/>
</dbReference>
<evidence type="ECO:0000259" key="4">
    <source>
        <dbReference type="Pfam" id="PF10447"/>
    </source>
</evidence>
<dbReference type="SUPFAM" id="SSF50249">
    <property type="entry name" value="Nucleic acid-binding proteins"/>
    <property type="match status" value="1"/>
</dbReference>
<name>A0AAV7JIS7_9METZ</name>